<name>A0A7Z0EIS0_9ACTN</name>
<dbReference type="Gene3D" id="3.30.70.1900">
    <property type="match status" value="1"/>
</dbReference>
<dbReference type="AlphaFoldDB" id="A0A7Z0EIS0"/>
<protein>
    <submittedName>
        <fullName evidence="3">CRISPR-associated endoribonuclease Cas6</fullName>
    </submittedName>
</protein>
<dbReference type="EMBL" id="JACCFS010000001">
    <property type="protein sequence ID" value="NYJ32855.1"/>
    <property type="molecule type" value="Genomic_DNA"/>
</dbReference>
<comment type="caution">
    <text evidence="3">The sequence shown here is derived from an EMBL/GenBank/DDBJ whole genome shotgun (WGS) entry which is preliminary data.</text>
</comment>
<evidence type="ECO:0000313" key="3">
    <source>
        <dbReference type="EMBL" id="NYJ32855.1"/>
    </source>
</evidence>
<dbReference type="RefSeq" id="WP_179820819.1">
    <property type="nucleotide sequence ID" value="NZ_JACCFS010000001.1"/>
</dbReference>
<evidence type="ECO:0000259" key="2">
    <source>
        <dbReference type="Pfam" id="PF10040"/>
    </source>
</evidence>
<sequence length="274" mass="29731">MPTWWTLTPTPPPHPSVSPSHLHALACHLLETPASDHTAQTKPFSTALAPITSTATPGTHLVVAWLDEPTEPDLARRLATPVRLGPRTIRLNPVDRHTQPYTRLAACPPAPKARVEFTTPAYVKRGKRQMPLPEPELLLTGLARRWAAYSPQPLPPAAVTEMLETVHLARHDIRTLPAGSGPHQRTGFVGHAVFALPPGTSRAAQRAFAALWTFAEFSGVGAQTTHGLGHVRVRLPGPRTEHAHRAVREGNTNPTGTARTRAGHPHHLPQNEDA</sequence>
<evidence type="ECO:0000313" key="4">
    <source>
        <dbReference type="Proteomes" id="UP000572051"/>
    </source>
</evidence>
<feature type="compositionally biased region" description="Basic and acidic residues" evidence="1">
    <location>
        <begin position="239"/>
        <end position="248"/>
    </location>
</feature>
<organism evidence="3 4">
    <name type="scientific">Nocardiopsis aegyptia</name>
    <dbReference type="NCBI Taxonomy" id="220378"/>
    <lineage>
        <taxon>Bacteria</taxon>
        <taxon>Bacillati</taxon>
        <taxon>Actinomycetota</taxon>
        <taxon>Actinomycetes</taxon>
        <taxon>Streptosporangiales</taxon>
        <taxon>Nocardiopsidaceae</taxon>
        <taxon>Nocardiopsis</taxon>
    </lineage>
</organism>
<feature type="region of interest" description="Disordered" evidence="1">
    <location>
        <begin position="237"/>
        <end position="274"/>
    </location>
</feature>
<dbReference type="CDD" id="cd21141">
    <property type="entry name" value="Cas6_III-like"/>
    <property type="match status" value="1"/>
</dbReference>
<dbReference type="Proteomes" id="UP000572051">
    <property type="component" value="Unassembled WGS sequence"/>
</dbReference>
<keyword evidence="4" id="KW-1185">Reference proteome</keyword>
<proteinExistence type="predicted"/>
<reference evidence="3 4" key="1">
    <citation type="submission" date="2020-07" db="EMBL/GenBank/DDBJ databases">
        <title>Sequencing the genomes of 1000 actinobacteria strains.</title>
        <authorList>
            <person name="Klenk H.-P."/>
        </authorList>
    </citation>
    <scope>NUCLEOTIDE SEQUENCE [LARGE SCALE GENOMIC DNA]</scope>
    <source>
        <strain evidence="3 4">DSM 44442</strain>
    </source>
</reference>
<evidence type="ECO:0000256" key="1">
    <source>
        <dbReference type="SAM" id="MobiDB-lite"/>
    </source>
</evidence>
<dbReference type="InterPro" id="IPR019267">
    <property type="entry name" value="CRISPR-assoc_Cas6_C"/>
</dbReference>
<dbReference type="Pfam" id="PF10040">
    <property type="entry name" value="CRISPR_Cas6"/>
    <property type="match status" value="1"/>
</dbReference>
<accession>A0A7Z0EIS0</accession>
<gene>
    <name evidence="3" type="ORF">HNR10_000736</name>
</gene>
<feature type="domain" description="CRISPR-associated protein Cas6 C-terminal" evidence="2">
    <location>
        <begin position="115"/>
        <end position="231"/>
    </location>
</feature>